<protein>
    <submittedName>
        <fullName evidence="7">Spermidine/putrescine-binding periplasmic protein</fullName>
    </submittedName>
</protein>
<dbReference type="PRINTS" id="PR00909">
    <property type="entry name" value="SPERMDNBNDNG"/>
</dbReference>
<dbReference type="PROSITE" id="PS51257">
    <property type="entry name" value="PROKAR_LIPOPROTEIN"/>
    <property type="match status" value="1"/>
</dbReference>
<dbReference type="PANTHER" id="PTHR30222:SF17">
    <property type="entry name" value="SPERMIDINE_PUTRESCINE-BINDING PERIPLASMIC PROTEIN"/>
    <property type="match status" value="1"/>
</dbReference>
<accession>A0A379C5Y1</accession>
<dbReference type="GO" id="GO:0042597">
    <property type="term" value="C:periplasmic space"/>
    <property type="evidence" value="ECO:0007669"/>
    <property type="project" value="UniProtKB-SubCell"/>
</dbReference>
<organism evidence="7 8">
    <name type="scientific">Peptoniphilus lacrimalis</name>
    <dbReference type="NCBI Taxonomy" id="33031"/>
    <lineage>
        <taxon>Bacteria</taxon>
        <taxon>Bacillati</taxon>
        <taxon>Bacillota</taxon>
        <taxon>Tissierellia</taxon>
        <taxon>Tissierellales</taxon>
        <taxon>Peptoniphilaceae</taxon>
        <taxon>Peptoniphilus</taxon>
    </lineage>
</organism>
<evidence type="ECO:0000256" key="1">
    <source>
        <dbReference type="ARBA" id="ARBA00004418"/>
    </source>
</evidence>
<proteinExistence type="predicted"/>
<keyword evidence="4" id="KW-0574">Periplasm</keyword>
<evidence type="ECO:0000256" key="4">
    <source>
        <dbReference type="ARBA" id="ARBA00022764"/>
    </source>
</evidence>
<dbReference type="PANTHER" id="PTHR30222">
    <property type="entry name" value="SPERMIDINE/PUTRESCINE-BINDING PERIPLASMIC PROTEIN"/>
    <property type="match status" value="1"/>
</dbReference>
<dbReference type="InterPro" id="IPR001188">
    <property type="entry name" value="Sperm_putr-bd"/>
</dbReference>
<feature type="binding site" evidence="5">
    <location>
        <position position="82"/>
    </location>
    <ligand>
        <name>spermidine</name>
        <dbReference type="ChEBI" id="CHEBI:57834"/>
    </ligand>
</feature>
<evidence type="ECO:0000256" key="6">
    <source>
        <dbReference type="SAM" id="SignalP"/>
    </source>
</evidence>
<gene>
    <name evidence="7" type="primary">potD</name>
    <name evidence="7" type="ORF">NCTC13149_01342</name>
</gene>
<dbReference type="Proteomes" id="UP000255517">
    <property type="component" value="Unassembled WGS sequence"/>
</dbReference>
<keyword evidence="2" id="KW-0813">Transport</keyword>
<name>A0A379C5Y1_9FIRM</name>
<dbReference type="CDD" id="cd13590">
    <property type="entry name" value="PBP2_PotD_PotF_like"/>
    <property type="match status" value="1"/>
</dbReference>
<sequence length="345" mass="39631">MKKIFVCLLLILFSLTACGKNQAKESINVYNAGEYIDPEILRDFQKETGIKVNYSTFASNEDMYIKVTQSQDKFDVIVPSDYMIEKLIKEDFLQPIDFSKIDNFSQVEDFLKNPTYDKENKYSVPYYWGTVGIIYNSKEVKDKVDSLDILWNPKYKKQIIMYNSQRDTIGLSLKRLGYSINSVDPKEIEEAKNELIKQKPLVYAYMDDDGRDVIVQGDANIGVMYSGDALLMIEQNPDLKYVIPKEGSNKWVDAMVIPKNAKNLSGAHKFINYMIKKEVQVKNVKYCIGYTSPVKGVRELLPAEIKNSEVAYPNPHDLENLESFKDLGDSLKLYDRAWTELNATS</sequence>
<evidence type="ECO:0000256" key="2">
    <source>
        <dbReference type="ARBA" id="ARBA00022448"/>
    </source>
</evidence>
<dbReference type="RefSeq" id="WP_019034836.1">
    <property type="nucleotide sequence ID" value="NZ_CAMUOS010000004.1"/>
</dbReference>
<evidence type="ECO:0000313" key="7">
    <source>
        <dbReference type="EMBL" id="SUB57499.1"/>
    </source>
</evidence>
<dbReference type="Gene3D" id="3.40.190.10">
    <property type="entry name" value="Periplasmic binding protein-like II"/>
    <property type="match status" value="2"/>
</dbReference>
<dbReference type="PIRSF" id="PIRSF019574">
    <property type="entry name" value="Periplasmic_polyamine_BP"/>
    <property type="match status" value="1"/>
</dbReference>
<evidence type="ECO:0000313" key="8">
    <source>
        <dbReference type="Proteomes" id="UP000255517"/>
    </source>
</evidence>
<keyword evidence="3 6" id="KW-0732">Signal</keyword>
<evidence type="ECO:0000256" key="3">
    <source>
        <dbReference type="ARBA" id="ARBA00022729"/>
    </source>
</evidence>
<dbReference type="STRING" id="1122949.GCA_000378725_01080"/>
<dbReference type="Pfam" id="PF13416">
    <property type="entry name" value="SBP_bac_8"/>
    <property type="match status" value="1"/>
</dbReference>
<dbReference type="InterPro" id="IPR006059">
    <property type="entry name" value="SBP"/>
</dbReference>
<reference evidence="7 8" key="1">
    <citation type="submission" date="2018-06" db="EMBL/GenBank/DDBJ databases">
        <authorList>
            <consortium name="Pathogen Informatics"/>
            <person name="Doyle S."/>
        </authorList>
    </citation>
    <scope>NUCLEOTIDE SEQUENCE [LARGE SCALE GENOMIC DNA]</scope>
    <source>
        <strain evidence="7 8">NCTC13149</strain>
    </source>
</reference>
<dbReference type="GO" id="GO:0019808">
    <property type="term" value="F:polyamine binding"/>
    <property type="evidence" value="ECO:0007669"/>
    <property type="project" value="InterPro"/>
</dbReference>
<feature type="signal peptide" evidence="6">
    <location>
        <begin position="1"/>
        <end position="19"/>
    </location>
</feature>
<comment type="subcellular location">
    <subcellularLocation>
        <location evidence="1">Periplasm</location>
    </subcellularLocation>
</comment>
<dbReference type="GO" id="GO:0015846">
    <property type="term" value="P:polyamine transport"/>
    <property type="evidence" value="ECO:0007669"/>
    <property type="project" value="InterPro"/>
</dbReference>
<feature type="chain" id="PRO_5039642794" evidence="6">
    <location>
        <begin position="20"/>
        <end position="345"/>
    </location>
</feature>
<dbReference type="SUPFAM" id="SSF53850">
    <property type="entry name" value="Periplasmic binding protein-like II"/>
    <property type="match status" value="1"/>
</dbReference>
<dbReference type="AlphaFoldDB" id="A0A379C5Y1"/>
<evidence type="ECO:0000256" key="5">
    <source>
        <dbReference type="PIRSR" id="PIRSR019574-1"/>
    </source>
</evidence>
<dbReference type="OrthoDB" id="9769319at2"/>
<feature type="binding site" evidence="5">
    <location>
        <position position="34"/>
    </location>
    <ligand>
        <name>spermidine</name>
        <dbReference type="ChEBI" id="CHEBI:57834"/>
    </ligand>
</feature>
<dbReference type="EMBL" id="UGSZ01000001">
    <property type="protein sequence ID" value="SUB57499.1"/>
    <property type="molecule type" value="Genomic_DNA"/>
</dbReference>